<evidence type="ECO:0000313" key="3">
    <source>
        <dbReference type="EMBL" id="GAA4447696.1"/>
    </source>
</evidence>
<feature type="domain" description="GH15-like" evidence="1">
    <location>
        <begin position="237"/>
        <end position="601"/>
    </location>
</feature>
<dbReference type="SUPFAM" id="SSF48208">
    <property type="entry name" value="Six-hairpin glycosidases"/>
    <property type="match status" value="1"/>
</dbReference>
<organism evidence="3 4">
    <name type="scientific">Novipirellula rosea</name>
    <dbReference type="NCBI Taxonomy" id="1031540"/>
    <lineage>
        <taxon>Bacteria</taxon>
        <taxon>Pseudomonadati</taxon>
        <taxon>Planctomycetota</taxon>
        <taxon>Planctomycetia</taxon>
        <taxon>Pirellulales</taxon>
        <taxon>Pirellulaceae</taxon>
        <taxon>Novipirellula</taxon>
    </lineage>
</organism>
<keyword evidence="3" id="KW-0378">Hydrolase</keyword>
<protein>
    <submittedName>
        <fullName evidence="3">Glycoside hydrolase family 15 protein</fullName>
    </submittedName>
</protein>
<gene>
    <name evidence="3" type="ORF">GCM10023156_10000</name>
</gene>
<dbReference type="PANTHER" id="PTHR31616:SF0">
    <property type="entry name" value="GLUCAN 1,4-ALPHA-GLUCOSIDASE"/>
    <property type="match status" value="1"/>
</dbReference>
<dbReference type="InterPro" id="IPR012341">
    <property type="entry name" value="6hp_glycosidase-like_sf"/>
</dbReference>
<dbReference type="InterPro" id="IPR011613">
    <property type="entry name" value="GH15-like"/>
</dbReference>
<name>A0ABP8MB47_9BACT</name>
<dbReference type="RefSeq" id="WP_345319997.1">
    <property type="nucleotide sequence ID" value="NZ_BAABGA010000012.1"/>
</dbReference>
<dbReference type="InterPro" id="IPR045582">
    <property type="entry name" value="Trehalase-like_N"/>
</dbReference>
<sequence>MEPYYPLSDYALIGNGQTAALVNRQGSMDWCCWPRFDSAASFCRLLDAKQGGYFQIAPTADFRVQRKYIHATNVLETTFTTDSGVVRLTDFMPAPRCNESETFGQQDKSEDDCLIPHRLLRRVQCLAGDVELRIVFQPTFDFARGKSQWHLHDHGAIATSQDESLALSSPIPLSFCDDAVTGNTRVSKDDDVWFVLTHGSPNEAETNLRLNPPDLQAELDRTVKFWRAWASQCCYDGPYRELVLRSALVMKLLIFQPTGAVVAAPTTSLPDQIGGERNWDYRFSWLRDSGLLLDALQQLGYHDESKKFIDWLGKLMSVHDHKLRIMYCVDGQQAPDEHSLPHLEGYRESRPVRVGNGATDQTQIDIYGHIIDAVVLCFERMPRKISDQLWEDLKRLADHAASGWKDPDHGPWEMRGEAKHYLYSKLYCWVGLDRVIRFAEANGLNGEIDRWKRQRDEIRAKILESGYNPKIGAFTQVFGEQRLDATSLTIPLCGFLPAQDPRVLSTMRRTQQRLSENRLVYRYHNDDSLPGKDATFTLCGFWMVMNLAMAGEHDEAVQWFEHLCGFANDLGLMSEQIDASNGDLLGNFPQGYTHLGLVRAALHLQESERDQDD</sequence>
<dbReference type="EMBL" id="BAABGA010000012">
    <property type="protein sequence ID" value="GAA4447696.1"/>
    <property type="molecule type" value="Genomic_DNA"/>
</dbReference>
<dbReference type="Pfam" id="PF00723">
    <property type="entry name" value="Glyco_hydro_15"/>
    <property type="match status" value="1"/>
</dbReference>
<dbReference type="Gene3D" id="1.50.10.10">
    <property type="match status" value="1"/>
</dbReference>
<dbReference type="InterPro" id="IPR008928">
    <property type="entry name" value="6-hairpin_glycosidase_sf"/>
</dbReference>
<evidence type="ECO:0000259" key="2">
    <source>
        <dbReference type="Pfam" id="PF19291"/>
    </source>
</evidence>
<evidence type="ECO:0000313" key="4">
    <source>
        <dbReference type="Proteomes" id="UP001500840"/>
    </source>
</evidence>
<dbReference type="GO" id="GO:0016787">
    <property type="term" value="F:hydrolase activity"/>
    <property type="evidence" value="ECO:0007669"/>
    <property type="project" value="UniProtKB-KW"/>
</dbReference>
<dbReference type="Pfam" id="PF19291">
    <property type="entry name" value="TREH_N"/>
    <property type="match status" value="1"/>
</dbReference>
<proteinExistence type="predicted"/>
<dbReference type="Proteomes" id="UP001500840">
    <property type="component" value="Unassembled WGS sequence"/>
</dbReference>
<evidence type="ECO:0000259" key="1">
    <source>
        <dbReference type="Pfam" id="PF00723"/>
    </source>
</evidence>
<accession>A0ABP8MB47</accession>
<keyword evidence="4" id="KW-1185">Reference proteome</keyword>
<reference evidence="4" key="1">
    <citation type="journal article" date="2019" name="Int. J. Syst. Evol. Microbiol.">
        <title>The Global Catalogue of Microorganisms (GCM) 10K type strain sequencing project: providing services to taxonomists for standard genome sequencing and annotation.</title>
        <authorList>
            <consortium name="The Broad Institute Genomics Platform"/>
            <consortium name="The Broad Institute Genome Sequencing Center for Infectious Disease"/>
            <person name="Wu L."/>
            <person name="Ma J."/>
        </authorList>
    </citation>
    <scope>NUCLEOTIDE SEQUENCE [LARGE SCALE GENOMIC DNA]</scope>
    <source>
        <strain evidence="4">JCM 17759</strain>
    </source>
</reference>
<feature type="domain" description="Trehalase-like N-terminal" evidence="2">
    <location>
        <begin position="6"/>
        <end position="170"/>
    </location>
</feature>
<dbReference type="PANTHER" id="PTHR31616">
    <property type="entry name" value="TREHALASE"/>
    <property type="match status" value="1"/>
</dbReference>
<comment type="caution">
    <text evidence="3">The sequence shown here is derived from an EMBL/GenBank/DDBJ whole genome shotgun (WGS) entry which is preliminary data.</text>
</comment>